<dbReference type="InterPro" id="IPR006693">
    <property type="entry name" value="AB_hydrolase_lipase"/>
</dbReference>
<evidence type="ECO:0000256" key="8">
    <source>
        <dbReference type="PIRSR" id="PIRSR000862-1"/>
    </source>
</evidence>
<dbReference type="EMBL" id="JALJAT010000001">
    <property type="protein sequence ID" value="KAK4476060.1"/>
    <property type="molecule type" value="Genomic_DNA"/>
</dbReference>
<keyword evidence="6" id="KW-0325">Glycoprotein</keyword>
<gene>
    <name evidence="10" type="ORF">MN116_001287</name>
</gene>
<dbReference type="InterPro" id="IPR029058">
    <property type="entry name" value="AB_hydrolase_fold"/>
</dbReference>
<dbReference type="GO" id="GO:0016788">
    <property type="term" value="F:hydrolase activity, acting on ester bonds"/>
    <property type="evidence" value="ECO:0007669"/>
    <property type="project" value="InterPro"/>
</dbReference>
<proteinExistence type="inferred from homology"/>
<dbReference type="AlphaFoldDB" id="A0AAE1ZL06"/>
<dbReference type="SUPFAM" id="SSF53474">
    <property type="entry name" value="alpha/beta-Hydrolases"/>
    <property type="match status" value="1"/>
</dbReference>
<sequence length="438" mass="50893">MNIIIRIMPIFEYKVSQSTFILFYRYYTNIYMLIVSIEMYSPKYIMVFVLLIRYNCSYSSPLDFTLDVKSDPEIYMNISEIIRKQGYIVEEHEIVTNDDYILCLVRLYANQSLYRSRKVVLLQHGLLDSSHAWVMNLRNQSLGYILADYGYDVWLGNSRGSTYSKKHKHFNSSQMEYWDFSWQEMSSYDFPATIKYITSVTKTKQLSYVGFSQGSLIAMTALDAIPELQSYINLFIALGPVGYFASIKGVFLPLVHHYKIVQFIVEYLTNGEVLPSGQYMKILGKYVCGLDPYLCMLIINSIAGNDCLNTNLTRLPLIIAHSPAGTSIKNLVHFSQMINSHLLQKFDYGQYMNRHIYGQNNPPLYTLERFNIPTVIYHGGNDYLCTNESIDILKQKINKTIVSVNYIDNYNHLGYFWSTNAVHRIYSSLLRLIAKYQR</sequence>
<dbReference type="FunFam" id="3.40.50.1820:FF:000057">
    <property type="entry name" value="Lipase"/>
    <property type="match status" value="1"/>
</dbReference>
<keyword evidence="4 7" id="KW-0442">Lipid degradation</keyword>
<dbReference type="InterPro" id="IPR025483">
    <property type="entry name" value="Lipase_euk"/>
</dbReference>
<dbReference type="Gene3D" id="3.40.50.1820">
    <property type="entry name" value="alpha/beta hydrolase"/>
    <property type="match status" value="1"/>
</dbReference>
<evidence type="ECO:0000256" key="1">
    <source>
        <dbReference type="ARBA" id="ARBA00010701"/>
    </source>
</evidence>
<dbReference type="PANTHER" id="PTHR11005">
    <property type="entry name" value="LYSOSOMAL ACID LIPASE-RELATED"/>
    <property type="match status" value="1"/>
</dbReference>
<evidence type="ECO:0000259" key="9">
    <source>
        <dbReference type="Pfam" id="PF04083"/>
    </source>
</evidence>
<dbReference type="Pfam" id="PF04083">
    <property type="entry name" value="Abhydro_lipase"/>
    <property type="match status" value="1"/>
</dbReference>
<comment type="similarity">
    <text evidence="1 7">Belongs to the AB hydrolase superfamily. Lipase family.</text>
</comment>
<keyword evidence="3 7" id="KW-0378">Hydrolase</keyword>
<feature type="domain" description="Partial AB-hydrolase lipase" evidence="9">
    <location>
        <begin position="78"/>
        <end position="137"/>
    </location>
</feature>
<evidence type="ECO:0000256" key="3">
    <source>
        <dbReference type="ARBA" id="ARBA00022801"/>
    </source>
</evidence>
<accession>A0AAE1ZL06</accession>
<evidence type="ECO:0000256" key="2">
    <source>
        <dbReference type="ARBA" id="ARBA00022729"/>
    </source>
</evidence>
<name>A0AAE1ZL06_SCHME</name>
<keyword evidence="5" id="KW-0443">Lipid metabolism</keyword>
<protein>
    <recommendedName>
        <fullName evidence="7">Lipase</fullName>
    </recommendedName>
</protein>
<reference evidence="10" key="1">
    <citation type="submission" date="2022-04" db="EMBL/GenBank/DDBJ databases">
        <authorList>
            <person name="Xu L."/>
            <person name="Lv Z."/>
        </authorList>
    </citation>
    <scope>NUCLEOTIDE SEQUENCE</scope>
    <source>
        <strain evidence="10">LV_2022a</strain>
    </source>
</reference>
<dbReference type="GO" id="GO:0016042">
    <property type="term" value="P:lipid catabolic process"/>
    <property type="evidence" value="ECO:0007669"/>
    <property type="project" value="UniProtKB-KW"/>
</dbReference>
<evidence type="ECO:0000256" key="7">
    <source>
        <dbReference type="PIRNR" id="PIRNR000862"/>
    </source>
</evidence>
<reference evidence="10" key="2">
    <citation type="journal article" date="2023" name="Infect Dis Poverty">
        <title>Chromosome-scale genome of the human blood fluke Schistosoma mekongi and its implications for public health.</title>
        <authorList>
            <person name="Zhou M."/>
            <person name="Xu L."/>
            <person name="Xu D."/>
            <person name="Chen W."/>
            <person name="Khan J."/>
            <person name="Hu Y."/>
            <person name="Huang H."/>
            <person name="Wei H."/>
            <person name="Zhang Y."/>
            <person name="Chusongsang P."/>
            <person name="Tanasarnprasert K."/>
            <person name="Hu X."/>
            <person name="Limpanont Y."/>
            <person name="Lv Z."/>
        </authorList>
    </citation>
    <scope>NUCLEOTIDE SEQUENCE</scope>
    <source>
        <strain evidence="10">LV_2022a</strain>
    </source>
</reference>
<feature type="active site" description="Charge relay system" evidence="8">
    <location>
        <position position="382"/>
    </location>
</feature>
<comment type="caution">
    <text evidence="10">The sequence shown here is derived from an EMBL/GenBank/DDBJ whole genome shotgun (WGS) entry which is preliminary data.</text>
</comment>
<keyword evidence="11" id="KW-1185">Reference proteome</keyword>
<evidence type="ECO:0000256" key="5">
    <source>
        <dbReference type="ARBA" id="ARBA00023098"/>
    </source>
</evidence>
<evidence type="ECO:0000256" key="4">
    <source>
        <dbReference type="ARBA" id="ARBA00022963"/>
    </source>
</evidence>
<feature type="active site" description="Nucleophile" evidence="8">
    <location>
        <position position="212"/>
    </location>
</feature>
<dbReference type="Proteomes" id="UP001292079">
    <property type="component" value="Unassembled WGS sequence"/>
</dbReference>
<evidence type="ECO:0000313" key="10">
    <source>
        <dbReference type="EMBL" id="KAK4476060.1"/>
    </source>
</evidence>
<organism evidence="10 11">
    <name type="scientific">Schistosoma mekongi</name>
    <name type="common">Parasitic worm</name>
    <dbReference type="NCBI Taxonomy" id="38744"/>
    <lineage>
        <taxon>Eukaryota</taxon>
        <taxon>Metazoa</taxon>
        <taxon>Spiralia</taxon>
        <taxon>Lophotrochozoa</taxon>
        <taxon>Platyhelminthes</taxon>
        <taxon>Trematoda</taxon>
        <taxon>Digenea</taxon>
        <taxon>Strigeidida</taxon>
        <taxon>Schistosomatoidea</taxon>
        <taxon>Schistosomatidae</taxon>
        <taxon>Schistosoma</taxon>
    </lineage>
</organism>
<evidence type="ECO:0000256" key="6">
    <source>
        <dbReference type="ARBA" id="ARBA00023180"/>
    </source>
</evidence>
<feature type="active site" description="Charge relay system" evidence="8">
    <location>
        <position position="412"/>
    </location>
</feature>
<evidence type="ECO:0000313" key="11">
    <source>
        <dbReference type="Proteomes" id="UP001292079"/>
    </source>
</evidence>
<keyword evidence="2" id="KW-0732">Signal</keyword>
<dbReference type="PIRSF" id="PIRSF000862">
    <property type="entry name" value="Steryl_ester_lip"/>
    <property type="match status" value="1"/>
</dbReference>